<gene>
    <name evidence="1" type="ORF">M529_20070</name>
</gene>
<organism evidence="1 2">
    <name type="scientific">Sphingobium ummariense RL-3</name>
    <dbReference type="NCBI Taxonomy" id="1346791"/>
    <lineage>
        <taxon>Bacteria</taxon>
        <taxon>Pseudomonadati</taxon>
        <taxon>Pseudomonadota</taxon>
        <taxon>Alphaproteobacteria</taxon>
        <taxon>Sphingomonadales</taxon>
        <taxon>Sphingomonadaceae</taxon>
        <taxon>Sphingobium</taxon>
    </lineage>
</organism>
<dbReference type="Pfam" id="PF19135">
    <property type="entry name" value="DUF5818"/>
    <property type="match status" value="1"/>
</dbReference>
<name>T0IX62_9SPHN</name>
<dbReference type="InterPro" id="IPR043856">
    <property type="entry name" value="DUF5818"/>
</dbReference>
<sequence>MLLDDGFYPVLRVRDGGEWRLDMSQRYRHLLGRQVRVVGIRDDFDLLAVEEIGPA</sequence>
<dbReference type="EMBL" id="AUWY01000121">
    <property type="protein sequence ID" value="EQB30361.1"/>
    <property type="molecule type" value="Genomic_DNA"/>
</dbReference>
<dbReference type="Proteomes" id="UP000015523">
    <property type="component" value="Unassembled WGS sequence"/>
</dbReference>
<dbReference type="STRING" id="1346791.M529_20070"/>
<comment type="caution">
    <text evidence="1">The sequence shown here is derived from an EMBL/GenBank/DDBJ whole genome shotgun (WGS) entry which is preliminary data.</text>
</comment>
<protein>
    <submittedName>
        <fullName evidence="1">Uncharacterized protein</fullName>
    </submittedName>
</protein>
<dbReference type="PATRIC" id="fig|1346791.3.peg.3876"/>
<keyword evidence="2" id="KW-1185">Reference proteome</keyword>
<evidence type="ECO:0000313" key="2">
    <source>
        <dbReference type="Proteomes" id="UP000015523"/>
    </source>
</evidence>
<reference evidence="1 2" key="1">
    <citation type="journal article" date="2013" name="Genome Announc.">
        <title>Draft Genome Sequence of Sphingobium ummariense Strain RL-3, a Hexachlorocyclohexane-Degrading Bacterium.</title>
        <authorList>
            <person name="Kohli P."/>
            <person name="Dua A."/>
            <person name="Sangwan N."/>
            <person name="Oldach P."/>
            <person name="Khurana J.P."/>
            <person name="Lal R."/>
        </authorList>
    </citation>
    <scope>NUCLEOTIDE SEQUENCE [LARGE SCALE GENOMIC DNA]</scope>
    <source>
        <strain evidence="1 2">RL-3</strain>
    </source>
</reference>
<accession>T0IX62</accession>
<proteinExistence type="predicted"/>
<dbReference type="AlphaFoldDB" id="T0IX62"/>
<evidence type="ECO:0000313" key="1">
    <source>
        <dbReference type="EMBL" id="EQB30361.1"/>
    </source>
</evidence>